<evidence type="ECO:0000256" key="1">
    <source>
        <dbReference type="ARBA" id="ARBA00004651"/>
    </source>
</evidence>
<dbReference type="InterPro" id="IPR036259">
    <property type="entry name" value="MFS_trans_sf"/>
</dbReference>
<dbReference type="InterPro" id="IPR005829">
    <property type="entry name" value="Sugar_transporter_CS"/>
</dbReference>
<dbReference type="CDD" id="cd06174">
    <property type="entry name" value="MFS"/>
    <property type="match status" value="1"/>
</dbReference>
<dbReference type="RefSeq" id="WP_115069740.1">
    <property type="nucleotide sequence ID" value="NZ_UHID01000009.1"/>
</dbReference>
<evidence type="ECO:0000256" key="3">
    <source>
        <dbReference type="ARBA" id="ARBA00022989"/>
    </source>
</evidence>
<dbReference type="EMBL" id="UHID01000009">
    <property type="protein sequence ID" value="SUP62174.1"/>
    <property type="molecule type" value="Genomic_DNA"/>
</dbReference>
<dbReference type="Proteomes" id="UP000254150">
    <property type="component" value="Unassembled WGS sequence"/>
</dbReference>
<evidence type="ECO:0000256" key="4">
    <source>
        <dbReference type="ARBA" id="ARBA00023136"/>
    </source>
</evidence>
<organism evidence="8 9">
    <name type="scientific">Streptomyces griseus</name>
    <dbReference type="NCBI Taxonomy" id="1911"/>
    <lineage>
        <taxon>Bacteria</taxon>
        <taxon>Bacillati</taxon>
        <taxon>Actinomycetota</taxon>
        <taxon>Actinomycetes</taxon>
        <taxon>Kitasatosporales</taxon>
        <taxon>Streptomycetaceae</taxon>
        <taxon>Streptomyces</taxon>
    </lineage>
</organism>
<keyword evidence="2 6" id="KW-0812">Transmembrane</keyword>
<feature type="transmembrane region" description="Helical" evidence="6">
    <location>
        <begin position="154"/>
        <end position="174"/>
    </location>
</feature>
<feature type="transmembrane region" description="Helical" evidence="6">
    <location>
        <begin position="49"/>
        <end position="70"/>
    </location>
</feature>
<reference evidence="8 9" key="1">
    <citation type="submission" date="2018-06" db="EMBL/GenBank/DDBJ databases">
        <authorList>
            <consortium name="Pathogen Informatics"/>
            <person name="Doyle S."/>
        </authorList>
    </citation>
    <scope>NUCLEOTIDE SEQUENCE [LARGE SCALE GENOMIC DNA]</scope>
    <source>
        <strain evidence="8 9">NCTC7807</strain>
    </source>
</reference>
<feature type="transmembrane region" description="Helical" evidence="6">
    <location>
        <begin position="244"/>
        <end position="262"/>
    </location>
</feature>
<dbReference type="Pfam" id="PF07690">
    <property type="entry name" value="MFS_1"/>
    <property type="match status" value="1"/>
</dbReference>
<evidence type="ECO:0000256" key="5">
    <source>
        <dbReference type="SAM" id="MobiDB-lite"/>
    </source>
</evidence>
<feature type="compositionally biased region" description="Low complexity" evidence="5">
    <location>
        <begin position="442"/>
        <end position="456"/>
    </location>
</feature>
<dbReference type="PANTHER" id="PTHR23530:SF1">
    <property type="entry name" value="PERMEASE, MAJOR FACILITATOR SUPERFAMILY-RELATED"/>
    <property type="match status" value="1"/>
</dbReference>
<dbReference type="InterPro" id="IPR011701">
    <property type="entry name" value="MFS"/>
</dbReference>
<dbReference type="PROSITE" id="PS50850">
    <property type="entry name" value="MFS"/>
    <property type="match status" value="1"/>
</dbReference>
<dbReference type="AlphaFoldDB" id="A0A380PBE8"/>
<dbReference type="InterPro" id="IPR053160">
    <property type="entry name" value="MFS_DHA3_Transporter"/>
</dbReference>
<dbReference type="Gene3D" id="1.20.1250.20">
    <property type="entry name" value="MFS general substrate transporter like domains"/>
    <property type="match status" value="1"/>
</dbReference>
<feature type="transmembrane region" description="Helical" evidence="6">
    <location>
        <begin position="90"/>
        <end position="114"/>
    </location>
</feature>
<feature type="transmembrane region" description="Helical" evidence="6">
    <location>
        <begin position="315"/>
        <end position="334"/>
    </location>
</feature>
<feature type="transmembrane region" description="Helical" evidence="6">
    <location>
        <begin position="410"/>
        <end position="427"/>
    </location>
</feature>
<evidence type="ECO:0000313" key="8">
    <source>
        <dbReference type="EMBL" id="SUP62174.1"/>
    </source>
</evidence>
<dbReference type="SUPFAM" id="SSF103473">
    <property type="entry name" value="MFS general substrate transporter"/>
    <property type="match status" value="1"/>
</dbReference>
<proteinExistence type="predicted"/>
<keyword evidence="4 6" id="KW-0472">Membrane</keyword>
<name>A0A380PBE8_STRGR</name>
<feature type="transmembrane region" description="Helical" evidence="6">
    <location>
        <begin position="381"/>
        <end position="404"/>
    </location>
</feature>
<evidence type="ECO:0000256" key="2">
    <source>
        <dbReference type="ARBA" id="ARBA00022692"/>
    </source>
</evidence>
<dbReference type="PANTHER" id="PTHR23530">
    <property type="entry name" value="TRANSPORT PROTEIN-RELATED"/>
    <property type="match status" value="1"/>
</dbReference>
<feature type="transmembrane region" description="Helical" evidence="6">
    <location>
        <begin position="186"/>
        <end position="209"/>
    </location>
</feature>
<dbReference type="GO" id="GO:0022857">
    <property type="term" value="F:transmembrane transporter activity"/>
    <property type="evidence" value="ECO:0007669"/>
    <property type="project" value="InterPro"/>
</dbReference>
<comment type="subcellular location">
    <subcellularLocation>
        <location evidence="1">Cell membrane</location>
        <topology evidence="1">Multi-pass membrane protein</topology>
    </subcellularLocation>
</comment>
<evidence type="ECO:0000256" key="6">
    <source>
        <dbReference type="SAM" id="Phobius"/>
    </source>
</evidence>
<evidence type="ECO:0000259" key="7">
    <source>
        <dbReference type="PROSITE" id="PS50850"/>
    </source>
</evidence>
<gene>
    <name evidence="8" type="ORF">NCTC7807_05338</name>
</gene>
<dbReference type="GO" id="GO:0005886">
    <property type="term" value="C:plasma membrane"/>
    <property type="evidence" value="ECO:0007669"/>
    <property type="project" value="UniProtKB-SubCell"/>
</dbReference>
<protein>
    <submittedName>
        <fullName evidence="8">Major facilitator superfamily transporter MFS 1</fullName>
    </submittedName>
</protein>
<evidence type="ECO:0000313" key="9">
    <source>
        <dbReference type="Proteomes" id="UP000254150"/>
    </source>
</evidence>
<feature type="domain" description="Major facilitator superfamily (MFS) profile" evidence="7">
    <location>
        <begin position="18"/>
        <end position="434"/>
    </location>
</feature>
<dbReference type="InterPro" id="IPR020846">
    <property type="entry name" value="MFS_dom"/>
</dbReference>
<accession>A0A380PBE8</accession>
<dbReference type="PROSITE" id="PS00216">
    <property type="entry name" value="SUGAR_TRANSPORT_1"/>
    <property type="match status" value="1"/>
</dbReference>
<feature type="transmembrane region" description="Helical" evidence="6">
    <location>
        <begin position="340"/>
        <end position="360"/>
    </location>
</feature>
<feature type="transmembrane region" description="Helical" evidence="6">
    <location>
        <begin position="22"/>
        <end position="42"/>
    </location>
</feature>
<keyword evidence="3 6" id="KW-1133">Transmembrane helix</keyword>
<feature type="transmembrane region" description="Helical" evidence="6">
    <location>
        <begin position="282"/>
        <end position="303"/>
    </location>
</feature>
<sequence length="456" mass="44623">MTAAPAPAASHVLAPETARRRYVTVSALFWFPIGLYVPSLVLILGERGLALAAVAAVLSSQGLTVALLELPTGGLSDVLGRRAVLAAGGLLSFAGLLLLALGTAPWVLIAGVVLMGASRALASGPAEAWYVDMAQAHSGPGAELRTGLSRGSSAMGASLAVATLLGGLLPWLFAGSGLAEATGGTVLPLSLPGLLSAALVLCYLAYVLLRLPEPPRAPSTLRSVLGSVPGTIASGVRLATRERVVRKVVLTTAAVGAALGAIELLTPGRAAAITGASESGAVVYAGLATAGFASSSLGARLAPLLARLTGGSGRAVLTALAGMACGLALLGISAPGAGEAASSPAVVTGVLGYVLVYLCLGAAGPNENDLLHHRVASSARATALSVQSLGLQAVASLGGLVAGLLPLGPLPLLLTAALVGAGALMWVRAVPDGPRPGHPDGADAVAAPAAGGEPGR</sequence>
<feature type="region of interest" description="Disordered" evidence="5">
    <location>
        <begin position="435"/>
        <end position="456"/>
    </location>
</feature>